<feature type="chain" id="PRO_5018971530" evidence="1">
    <location>
        <begin position="21"/>
        <end position="489"/>
    </location>
</feature>
<gene>
    <name evidence="4" type="ORF">DWW10_20430</name>
</gene>
<dbReference type="Proteomes" id="UP000283850">
    <property type="component" value="Unassembled WGS sequence"/>
</dbReference>
<dbReference type="AlphaFoldDB" id="A0A412XVX9"/>
<feature type="signal peptide" evidence="1">
    <location>
        <begin position="1"/>
        <end position="20"/>
    </location>
</feature>
<dbReference type="RefSeq" id="WP_022393247.1">
    <property type="nucleotide sequence ID" value="NZ_QRZF01000019.1"/>
</dbReference>
<feature type="domain" description="OmpA-like" evidence="2">
    <location>
        <begin position="200"/>
        <end position="286"/>
    </location>
</feature>
<evidence type="ECO:0000313" key="5">
    <source>
        <dbReference type="Proteomes" id="UP000283850"/>
    </source>
</evidence>
<sequence length="489" mass="56153">MKRILYITGILLSASLWTHAQEGQLINVKVINESVTKNGREVNVKMTLDLTDMEIGNQKSVRLKPIIVAKTDSKELELTPVVVDGRTRNRIHKRMKALTGKSTVDDAYMVVRRKSNKKQNVEYSMTLPYEPWMAQSRLILREEMTGCLECEAGTLATEESLVKNTFLQLFQPQYVTTFVQPEKETIKVRNEIRAVRLQYRQNSYIIDPKFKNNQAKLDSVHNSIEVVKTNPDLTITGIYITGYASPEGTVAYNEHLSKNRAENFAQYMQKDTNVDASLWHVTWKGEDWNGLRKEVLKHPKLLKIDEVIKIIDECEDDQDVCEQRIKDLVPPEIYQRLLNEMYEPLRRNEYRIEYNVKEFSLEEAKKQLKIRPDLLSMEEIYMVADSYGEDSPEYKEVLLIAAHTYPDKTSAIVNGANVEMERNNIAAAISMIEKSKAVHTPEALNCLGVAYAKNKQYDKAKETLKRATDAGNMEAKINLEQLARVIADL</sequence>
<dbReference type="InterPro" id="IPR006665">
    <property type="entry name" value="OmpA-like"/>
</dbReference>
<protein>
    <submittedName>
        <fullName evidence="4">DUF3868 domain-containing protein</fullName>
    </submittedName>
</protein>
<organism evidence="4 5">
    <name type="scientific">Bacteroides intestinalis</name>
    <dbReference type="NCBI Taxonomy" id="329854"/>
    <lineage>
        <taxon>Bacteria</taxon>
        <taxon>Pseudomonadati</taxon>
        <taxon>Bacteroidota</taxon>
        <taxon>Bacteroidia</taxon>
        <taxon>Bacteroidales</taxon>
        <taxon>Bacteroidaceae</taxon>
        <taxon>Bacteroides</taxon>
    </lineage>
</organism>
<name>A0A412XVX9_9BACE</name>
<feature type="domain" description="DUF3868" evidence="3">
    <location>
        <begin position="10"/>
        <end position="102"/>
    </location>
</feature>
<comment type="caution">
    <text evidence="4">The sequence shown here is derived from an EMBL/GenBank/DDBJ whole genome shotgun (WGS) entry which is preliminary data.</text>
</comment>
<dbReference type="EMBL" id="QRZF01000019">
    <property type="protein sequence ID" value="RGV49261.1"/>
    <property type="molecule type" value="Genomic_DNA"/>
</dbReference>
<dbReference type="Pfam" id="PF12984">
    <property type="entry name" value="DUF3868"/>
    <property type="match status" value="1"/>
</dbReference>
<evidence type="ECO:0000259" key="2">
    <source>
        <dbReference type="Pfam" id="PF00691"/>
    </source>
</evidence>
<dbReference type="SUPFAM" id="SSF81901">
    <property type="entry name" value="HCP-like"/>
    <property type="match status" value="1"/>
</dbReference>
<dbReference type="InterPro" id="IPR011990">
    <property type="entry name" value="TPR-like_helical_dom_sf"/>
</dbReference>
<evidence type="ECO:0000256" key="1">
    <source>
        <dbReference type="SAM" id="SignalP"/>
    </source>
</evidence>
<dbReference type="InterPro" id="IPR036737">
    <property type="entry name" value="OmpA-like_sf"/>
</dbReference>
<reference evidence="4 5" key="1">
    <citation type="submission" date="2018-08" db="EMBL/GenBank/DDBJ databases">
        <title>A genome reference for cultivated species of the human gut microbiota.</title>
        <authorList>
            <person name="Zou Y."/>
            <person name="Xue W."/>
            <person name="Luo G."/>
        </authorList>
    </citation>
    <scope>NUCLEOTIDE SEQUENCE [LARGE SCALE GENOMIC DNA]</scope>
    <source>
        <strain evidence="4 5">AF14-32</strain>
    </source>
</reference>
<keyword evidence="1" id="KW-0732">Signal</keyword>
<dbReference type="Gene3D" id="3.30.1330.60">
    <property type="entry name" value="OmpA-like domain"/>
    <property type="match status" value="1"/>
</dbReference>
<dbReference type="SUPFAM" id="SSF103088">
    <property type="entry name" value="OmpA-like"/>
    <property type="match status" value="1"/>
</dbReference>
<dbReference type="Pfam" id="PF00691">
    <property type="entry name" value="OmpA"/>
    <property type="match status" value="1"/>
</dbReference>
<dbReference type="Gene3D" id="1.25.40.10">
    <property type="entry name" value="Tetratricopeptide repeat domain"/>
    <property type="match status" value="1"/>
</dbReference>
<evidence type="ECO:0000313" key="4">
    <source>
        <dbReference type="EMBL" id="RGV49261.1"/>
    </source>
</evidence>
<evidence type="ECO:0000259" key="3">
    <source>
        <dbReference type="Pfam" id="PF12984"/>
    </source>
</evidence>
<dbReference type="InterPro" id="IPR024480">
    <property type="entry name" value="DUF3868"/>
</dbReference>
<accession>A0A412XVX9</accession>
<proteinExistence type="predicted"/>